<feature type="transmembrane region" description="Helical" evidence="1">
    <location>
        <begin position="67"/>
        <end position="87"/>
    </location>
</feature>
<dbReference type="InterPro" id="IPR012867">
    <property type="entry name" value="DUF1648"/>
</dbReference>
<reference evidence="3 5" key="1">
    <citation type="submission" date="2018-07" db="EMBL/GenBank/DDBJ databases">
        <title>Brachybacterium saurashtrense DSM 23186 genome sequence.</title>
        <authorList>
            <person name="Guo L."/>
        </authorList>
    </citation>
    <scope>NUCLEOTIDE SEQUENCE [LARGE SCALE GENOMIC DNA]</scope>
    <source>
        <strain evidence="3 5">DSM 23186</strain>
    </source>
</reference>
<dbReference type="EMBL" id="CP031356">
    <property type="protein sequence ID" value="AXK44248.1"/>
    <property type="molecule type" value="Genomic_DNA"/>
</dbReference>
<keyword evidence="1" id="KW-0812">Transmembrane</keyword>
<organism evidence="4 6">
    <name type="scientific">Brachybacterium saurashtrense</name>
    <dbReference type="NCBI Taxonomy" id="556288"/>
    <lineage>
        <taxon>Bacteria</taxon>
        <taxon>Bacillati</taxon>
        <taxon>Actinomycetota</taxon>
        <taxon>Actinomycetes</taxon>
        <taxon>Micrococcales</taxon>
        <taxon>Dermabacteraceae</taxon>
        <taxon>Brachybacterium</taxon>
    </lineage>
</organism>
<feature type="transmembrane region" description="Helical" evidence="1">
    <location>
        <begin position="140"/>
        <end position="161"/>
    </location>
</feature>
<evidence type="ECO:0000259" key="2">
    <source>
        <dbReference type="Pfam" id="PF07853"/>
    </source>
</evidence>
<dbReference type="EMBL" id="QSWH01000007">
    <property type="protein sequence ID" value="RRR21520.1"/>
    <property type="molecule type" value="Genomic_DNA"/>
</dbReference>
<sequence length="165" mass="17622">MNSSTTAPARPSRTYATGPLTRVLRGASVLSALAITAWILRSYPDLPATVATHFDARGQADAWGPRWSVLVLAALMVLLSVGMAALSTRPRWFNYPREVTERTAQAVYREGERLMVWTVLAMQLIYLGIAWSVILGVGMALIALGVAGLLGAVSVGIVRVARAGS</sequence>
<name>A0A345YJZ6_9MICO</name>
<dbReference type="Proteomes" id="UP000254236">
    <property type="component" value="Chromosome"/>
</dbReference>
<dbReference type="RefSeq" id="WP_115412003.1">
    <property type="nucleotide sequence ID" value="NZ_CP031356.1"/>
</dbReference>
<evidence type="ECO:0000313" key="3">
    <source>
        <dbReference type="EMBL" id="AXK44248.1"/>
    </source>
</evidence>
<dbReference type="OrthoDB" id="9808690at2"/>
<proteinExistence type="predicted"/>
<evidence type="ECO:0000313" key="4">
    <source>
        <dbReference type="EMBL" id="RRR21520.1"/>
    </source>
</evidence>
<accession>A0A345YJZ6</accession>
<dbReference type="Pfam" id="PF07853">
    <property type="entry name" value="DUF1648"/>
    <property type="match status" value="1"/>
</dbReference>
<keyword evidence="1" id="KW-1133">Transmembrane helix</keyword>
<evidence type="ECO:0000313" key="6">
    <source>
        <dbReference type="Proteomes" id="UP000282185"/>
    </source>
</evidence>
<feature type="domain" description="DUF1648" evidence="2">
    <location>
        <begin position="33"/>
        <end position="77"/>
    </location>
</feature>
<reference evidence="4 6" key="2">
    <citation type="submission" date="2018-08" db="EMBL/GenBank/DDBJ databases">
        <title>Brachybacterium saurashtrense DSM 23186.</title>
        <authorList>
            <person name="Li Y."/>
        </authorList>
    </citation>
    <scope>NUCLEOTIDE SEQUENCE [LARGE SCALE GENOMIC DNA]</scope>
    <source>
        <strain evidence="4 6">DSM 23186</strain>
    </source>
</reference>
<evidence type="ECO:0000256" key="1">
    <source>
        <dbReference type="SAM" id="Phobius"/>
    </source>
</evidence>
<dbReference type="Proteomes" id="UP000282185">
    <property type="component" value="Unassembled WGS sequence"/>
</dbReference>
<keyword evidence="5" id="KW-1185">Reference proteome</keyword>
<evidence type="ECO:0000313" key="5">
    <source>
        <dbReference type="Proteomes" id="UP000254236"/>
    </source>
</evidence>
<protein>
    <submittedName>
        <fullName evidence="4">DUF1648 domain-containing protein</fullName>
    </submittedName>
</protein>
<keyword evidence="1" id="KW-0472">Membrane</keyword>
<feature type="transmembrane region" description="Helical" evidence="1">
    <location>
        <begin position="23"/>
        <end position="40"/>
    </location>
</feature>
<dbReference type="KEGG" id="bsau:DWV08_00470"/>
<gene>
    <name evidence="3" type="ORF">DWV08_00470</name>
    <name evidence="4" type="ORF">DXU92_14370</name>
</gene>
<dbReference type="AlphaFoldDB" id="A0A345YJZ6"/>
<feature type="transmembrane region" description="Helical" evidence="1">
    <location>
        <begin position="114"/>
        <end position="134"/>
    </location>
</feature>